<evidence type="ECO:0000256" key="4">
    <source>
        <dbReference type="ARBA" id="ARBA00037519"/>
    </source>
</evidence>
<dbReference type="PANTHER" id="PTHR48051">
    <property type="match status" value="1"/>
</dbReference>
<dbReference type="GO" id="GO:0035556">
    <property type="term" value="P:intracellular signal transduction"/>
    <property type="evidence" value="ECO:0000318"/>
    <property type="project" value="GO_Central"/>
</dbReference>
<dbReference type="FunCoup" id="A0A2K1YNW8">
    <property type="interactions" value="157"/>
</dbReference>
<dbReference type="SMR" id="A0A2K1YNW8"/>
<dbReference type="Pfam" id="PF13855">
    <property type="entry name" value="LRR_8"/>
    <property type="match status" value="3"/>
</dbReference>
<dbReference type="ExpressionAtlas" id="A0A2K1YNW8">
    <property type="expression patterns" value="differential"/>
</dbReference>
<dbReference type="InterPro" id="IPR050216">
    <property type="entry name" value="LRR_domain-containing"/>
</dbReference>
<dbReference type="SMART" id="SM00364">
    <property type="entry name" value="LRR_BAC"/>
    <property type="match status" value="7"/>
</dbReference>
<dbReference type="SUPFAM" id="SSF52058">
    <property type="entry name" value="L domain-like"/>
    <property type="match status" value="1"/>
</dbReference>
<dbReference type="Gene3D" id="3.80.10.10">
    <property type="entry name" value="Ribonuclease Inhibitor"/>
    <property type="match status" value="1"/>
</dbReference>
<evidence type="ECO:0000256" key="2">
    <source>
        <dbReference type="ARBA" id="ARBA00022737"/>
    </source>
</evidence>
<evidence type="ECO:0000256" key="5">
    <source>
        <dbReference type="SAM" id="Coils"/>
    </source>
</evidence>
<evidence type="ECO:0000313" key="6">
    <source>
        <dbReference type="EMBL" id="PNT14731.1"/>
    </source>
</evidence>
<evidence type="ECO:0008006" key="8">
    <source>
        <dbReference type="Google" id="ProtNLM"/>
    </source>
</evidence>
<comment type="function">
    <text evidence="4">Leucine-rich repeat protein that likely mediates protein interactions, possibly in the context of signal transduction.</text>
</comment>
<dbReference type="AlphaFoldDB" id="A0A2K1YNW8"/>
<dbReference type="SMART" id="SM00369">
    <property type="entry name" value="LRR_TYP"/>
    <property type="match status" value="8"/>
</dbReference>
<dbReference type="PROSITE" id="PS51450">
    <property type="entry name" value="LRR"/>
    <property type="match status" value="2"/>
</dbReference>
<gene>
    <name evidence="6" type="ORF">POPTR_010G046500</name>
</gene>
<name>A0A2K1YNW8_POPTR</name>
<dbReference type="OMA" id="YFPNSIC"/>
<evidence type="ECO:0000256" key="1">
    <source>
        <dbReference type="ARBA" id="ARBA00022614"/>
    </source>
</evidence>
<dbReference type="OrthoDB" id="1668230at2759"/>
<dbReference type="Proteomes" id="UP000006729">
    <property type="component" value="Chromosome 10"/>
</dbReference>
<proteinExistence type="inferred from homology"/>
<reference evidence="6 7" key="1">
    <citation type="journal article" date="2006" name="Science">
        <title>The genome of black cottonwood, Populus trichocarpa (Torr. &amp; Gray).</title>
        <authorList>
            <person name="Tuskan G.A."/>
            <person name="Difazio S."/>
            <person name="Jansson S."/>
            <person name="Bohlmann J."/>
            <person name="Grigoriev I."/>
            <person name="Hellsten U."/>
            <person name="Putnam N."/>
            <person name="Ralph S."/>
            <person name="Rombauts S."/>
            <person name="Salamov A."/>
            <person name="Schein J."/>
            <person name="Sterck L."/>
            <person name="Aerts A."/>
            <person name="Bhalerao R.R."/>
            <person name="Bhalerao R.P."/>
            <person name="Blaudez D."/>
            <person name="Boerjan W."/>
            <person name="Brun A."/>
            <person name="Brunner A."/>
            <person name="Busov V."/>
            <person name="Campbell M."/>
            <person name="Carlson J."/>
            <person name="Chalot M."/>
            <person name="Chapman J."/>
            <person name="Chen G.L."/>
            <person name="Cooper D."/>
            <person name="Coutinho P.M."/>
            <person name="Couturier J."/>
            <person name="Covert S."/>
            <person name="Cronk Q."/>
            <person name="Cunningham R."/>
            <person name="Davis J."/>
            <person name="Degroeve S."/>
            <person name="Dejardin A."/>
            <person name="Depamphilis C."/>
            <person name="Detter J."/>
            <person name="Dirks B."/>
            <person name="Dubchak I."/>
            <person name="Duplessis S."/>
            <person name="Ehlting J."/>
            <person name="Ellis B."/>
            <person name="Gendler K."/>
            <person name="Goodstein D."/>
            <person name="Gribskov M."/>
            <person name="Grimwood J."/>
            <person name="Groover A."/>
            <person name="Gunter L."/>
            <person name="Hamberger B."/>
            <person name="Heinze B."/>
            <person name="Helariutta Y."/>
            <person name="Henrissat B."/>
            <person name="Holligan D."/>
            <person name="Holt R."/>
            <person name="Huang W."/>
            <person name="Islam-Faridi N."/>
            <person name="Jones S."/>
            <person name="Jones-Rhoades M."/>
            <person name="Jorgensen R."/>
            <person name="Joshi C."/>
            <person name="Kangasjarvi J."/>
            <person name="Karlsson J."/>
            <person name="Kelleher C."/>
            <person name="Kirkpatrick R."/>
            <person name="Kirst M."/>
            <person name="Kohler A."/>
            <person name="Kalluri U."/>
            <person name="Larimer F."/>
            <person name="Leebens-Mack J."/>
            <person name="Leple J.C."/>
            <person name="Locascio P."/>
            <person name="Lou Y."/>
            <person name="Lucas S."/>
            <person name="Martin F."/>
            <person name="Montanini B."/>
            <person name="Napoli C."/>
            <person name="Nelson D.R."/>
            <person name="Nelson C."/>
            <person name="Nieminen K."/>
            <person name="Nilsson O."/>
            <person name="Pereda V."/>
            <person name="Peter G."/>
            <person name="Philippe R."/>
            <person name="Pilate G."/>
            <person name="Poliakov A."/>
            <person name="Razumovskaya J."/>
            <person name="Richardson P."/>
            <person name="Rinaldi C."/>
            <person name="Ritland K."/>
            <person name="Rouze P."/>
            <person name="Ryaboy D."/>
            <person name="Schmutz J."/>
            <person name="Schrader J."/>
            <person name="Segerman B."/>
            <person name="Shin H."/>
            <person name="Siddiqui A."/>
            <person name="Sterky F."/>
            <person name="Terry A."/>
            <person name="Tsai C.J."/>
            <person name="Uberbacher E."/>
            <person name="Unneberg P."/>
            <person name="Vahala J."/>
            <person name="Wall K."/>
            <person name="Wessler S."/>
            <person name="Yang G."/>
            <person name="Yin T."/>
            <person name="Douglas C."/>
            <person name="Marra M."/>
            <person name="Sandberg G."/>
            <person name="Van de Peer Y."/>
            <person name="Rokhsar D."/>
        </authorList>
    </citation>
    <scope>NUCLEOTIDE SEQUENCE [LARGE SCALE GENOMIC DNA]</scope>
    <source>
        <strain evidence="7">cv. Nisqually</strain>
    </source>
</reference>
<organism evidence="6 7">
    <name type="scientific">Populus trichocarpa</name>
    <name type="common">Western balsam poplar</name>
    <name type="synonym">Populus balsamifera subsp. trichocarpa</name>
    <dbReference type="NCBI Taxonomy" id="3694"/>
    <lineage>
        <taxon>Eukaryota</taxon>
        <taxon>Viridiplantae</taxon>
        <taxon>Streptophyta</taxon>
        <taxon>Embryophyta</taxon>
        <taxon>Tracheophyta</taxon>
        <taxon>Spermatophyta</taxon>
        <taxon>Magnoliopsida</taxon>
        <taxon>eudicotyledons</taxon>
        <taxon>Gunneridae</taxon>
        <taxon>Pentapetalae</taxon>
        <taxon>rosids</taxon>
        <taxon>fabids</taxon>
        <taxon>Malpighiales</taxon>
        <taxon>Salicaceae</taxon>
        <taxon>Saliceae</taxon>
        <taxon>Populus</taxon>
    </lineage>
</organism>
<dbReference type="InParanoid" id="A0A2K1YNW8"/>
<keyword evidence="5" id="KW-0175">Coiled coil</keyword>
<evidence type="ECO:0000256" key="3">
    <source>
        <dbReference type="ARBA" id="ARBA00023786"/>
    </source>
</evidence>
<keyword evidence="7" id="KW-1185">Reference proteome</keyword>
<keyword evidence="2" id="KW-0677">Repeat</keyword>
<accession>A0A2K1YNW8</accession>
<dbReference type="FunFam" id="3.80.10.10:FF:000405">
    <property type="entry name" value="Plant intracellular Ras-group-related LRR protein 4"/>
    <property type="match status" value="1"/>
</dbReference>
<protein>
    <recommendedName>
        <fullName evidence="8">Plant intracellular Ras-group-related LRR protein 3</fullName>
    </recommendedName>
</protein>
<dbReference type="PRINTS" id="PR00019">
    <property type="entry name" value="LEURICHRPT"/>
</dbReference>
<sequence>MEMDSISKKNDDFPILSYLLSQTDPNSQQFDQNLSAHFPYLNYPKVLSSLTQAIPSSATNIFLLLKSLGPRPNPDVVSMARSNLTQMQEPGKTEIYKAVLKFEEMHEEYERQLKEVEEMLVGVYKDVVVREIESGEQVDEEVVAILREAESGGAVERVNLSARQLRLIPESIGRLHGLLVLNLSQNQLEVLPDSIAGLEKLVELDVSSNLLVFLPDSIGLLRNLKILNVSANKVKALPESIALSSSLVEIDASFNNLVSLPANIGYGLVNLERLSVQLNKIRLLPPSICEMKSLRFLDVHFNMLRGLPRAIGRLTNLEVLNLSSNFSDLEELPEEIGDLINLRELDLSNNQIRALPDRFARLENLTKLDLNENPLLVPPKEIVNKGVQAIREFMAKRWLDMVEEKQTNMVEANQQAAQSGWLVWGSSMVSNFVSGVSQSVSGYLGETSPKDPYLDQLL</sequence>
<dbReference type="InterPro" id="IPR003591">
    <property type="entry name" value="Leu-rich_rpt_typical-subtyp"/>
</dbReference>
<comment type="similarity">
    <text evidence="3">Belongs to the SHOC2 family.</text>
</comment>
<dbReference type="GO" id="GO:0055046">
    <property type="term" value="P:microgametogenesis"/>
    <property type="evidence" value="ECO:0000318"/>
    <property type="project" value="GO_Central"/>
</dbReference>
<dbReference type="STRING" id="3694.A0A2K1YNW8"/>
<dbReference type="Gramene" id="Potri.010G046500.1.v4.1">
    <property type="protein sequence ID" value="Potri.010G046500.1.v4.1"/>
    <property type="gene ID" value="Potri.010G046500.v4.1"/>
</dbReference>
<dbReference type="InterPro" id="IPR001611">
    <property type="entry name" value="Leu-rich_rpt"/>
</dbReference>
<dbReference type="PANTHER" id="PTHR48051:SF54">
    <property type="entry name" value="LEUCINE-RICH REPEAT-CONTAINING PROTEIN"/>
    <property type="match status" value="1"/>
</dbReference>
<feature type="coiled-coil region" evidence="5">
    <location>
        <begin position="99"/>
        <end position="126"/>
    </location>
</feature>
<dbReference type="InterPro" id="IPR032675">
    <property type="entry name" value="LRR_dom_sf"/>
</dbReference>
<keyword evidence="1" id="KW-0433">Leucine-rich repeat</keyword>
<dbReference type="EMBL" id="CM009299">
    <property type="protein sequence ID" value="PNT14731.1"/>
    <property type="molecule type" value="Genomic_DNA"/>
</dbReference>
<evidence type="ECO:0000313" key="7">
    <source>
        <dbReference type="Proteomes" id="UP000006729"/>
    </source>
</evidence>